<keyword evidence="6" id="KW-0479">Metal-binding</keyword>
<keyword evidence="9" id="KW-1133">Transmembrane helix</keyword>
<evidence type="ECO:0000256" key="3">
    <source>
        <dbReference type="ARBA" id="ARBA00004479"/>
    </source>
</evidence>
<keyword evidence="7 13" id="KW-0732">Signal</keyword>
<dbReference type="Proteomes" id="UP001220610">
    <property type="component" value="Chromosome"/>
</dbReference>
<proteinExistence type="predicted"/>
<dbReference type="PANTHER" id="PTHR31120:SF6">
    <property type="entry name" value="METALLOPROTEASE TIKI HOMOLOG"/>
    <property type="match status" value="1"/>
</dbReference>
<evidence type="ECO:0000313" key="14">
    <source>
        <dbReference type="EMBL" id="WEK35710.1"/>
    </source>
</evidence>
<keyword evidence="12" id="KW-0325">Glycoprotein</keyword>
<dbReference type="InterPro" id="IPR040230">
    <property type="entry name" value="TIKI1/2-like"/>
</dbReference>
<gene>
    <name evidence="14" type="ORF">P0Y53_24760</name>
</gene>
<evidence type="ECO:0000256" key="9">
    <source>
        <dbReference type="ARBA" id="ARBA00022989"/>
    </source>
</evidence>
<comment type="cofactor">
    <cofactor evidence="2">
        <name>Co(2+)</name>
        <dbReference type="ChEBI" id="CHEBI:48828"/>
    </cofactor>
</comment>
<feature type="chain" id="PRO_5042493986" evidence="13">
    <location>
        <begin position="22"/>
        <end position="1285"/>
    </location>
</feature>
<evidence type="ECO:0000256" key="11">
    <source>
        <dbReference type="ARBA" id="ARBA00023136"/>
    </source>
</evidence>
<protein>
    <submittedName>
        <fullName evidence="14">TraB/GumN family protein</fullName>
    </submittedName>
</protein>
<name>A0AAJ5WS11_9BACT</name>
<evidence type="ECO:0000256" key="5">
    <source>
        <dbReference type="ARBA" id="ARBA00022692"/>
    </source>
</evidence>
<dbReference type="GO" id="GO:0046872">
    <property type="term" value="F:metal ion binding"/>
    <property type="evidence" value="ECO:0007669"/>
    <property type="project" value="UniProtKB-KW"/>
</dbReference>
<organism evidence="14 15">
    <name type="scientific">Candidatus Pseudobacter hemicellulosilyticus</name>
    <dbReference type="NCBI Taxonomy" id="3121375"/>
    <lineage>
        <taxon>Bacteria</taxon>
        <taxon>Pseudomonadati</taxon>
        <taxon>Bacteroidota</taxon>
        <taxon>Chitinophagia</taxon>
        <taxon>Chitinophagales</taxon>
        <taxon>Chitinophagaceae</taxon>
        <taxon>Pseudobacter</taxon>
    </lineage>
</organism>
<dbReference type="InterPro" id="IPR002816">
    <property type="entry name" value="TraB/PrgY/GumN_fam"/>
</dbReference>
<keyword evidence="11" id="KW-0472">Membrane</keyword>
<dbReference type="GO" id="GO:0006508">
    <property type="term" value="P:proteolysis"/>
    <property type="evidence" value="ECO:0007669"/>
    <property type="project" value="UniProtKB-KW"/>
</dbReference>
<dbReference type="Pfam" id="PF01963">
    <property type="entry name" value="TraB_PrgY_gumN"/>
    <property type="match status" value="1"/>
</dbReference>
<comment type="cofactor">
    <cofactor evidence="1">
        <name>Mn(2+)</name>
        <dbReference type="ChEBI" id="CHEBI:29035"/>
    </cofactor>
</comment>
<feature type="signal peptide" evidence="13">
    <location>
        <begin position="1"/>
        <end position="21"/>
    </location>
</feature>
<evidence type="ECO:0000256" key="7">
    <source>
        <dbReference type="ARBA" id="ARBA00022729"/>
    </source>
</evidence>
<dbReference type="PANTHER" id="PTHR31120">
    <property type="entry name" value="METALLOPROTEASE TIKI"/>
    <property type="match status" value="1"/>
</dbReference>
<evidence type="ECO:0000256" key="6">
    <source>
        <dbReference type="ARBA" id="ARBA00022723"/>
    </source>
</evidence>
<evidence type="ECO:0000256" key="4">
    <source>
        <dbReference type="ARBA" id="ARBA00022670"/>
    </source>
</evidence>
<evidence type="ECO:0000313" key="15">
    <source>
        <dbReference type="Proteomes" id="UP001220610"/>
    </source>
</evidence>
<accession>A0AAJ5WS11</accession>
<evidence type="ECO:0000256" key="13">
    <source>
        <dbReference type="SAM" id="SignalP"/>
    </source>
</evidence>
<keyword evidence="4" id="KW-0645">Protease</keyword>
<evidence type="ECO:0000256" key="12">
    <source>
        <dbReference type="ARBA" id="ARBA00023180"/>
    </source>
</evidence>
<sequence>MNRSTCILLFILLGLASATVAQQPVLPGEPARPATARGKNYPSLLWRITGKGMKKPSYLFGTMHVSDKLAFHLGDSFYNAIRNAEVVALETNPETWQEDYSRSTLFNPARNSGRKNAYTPSTINMVKGAPDDKMYTSSFAIDSYEELVKAALSMEPSMVNNLLYRTYGETSDFEEDTFLDMYIFQVGRKLGKKVSGVESFVESERLLVEAYRDMRKEQKNRRRYYYDIEQQVYNNPRLIEDAYRKGDLDLLDSLETINMRSESFREKFLYRRNEIQAASMDSIMRRSSLFVGVGAAHLPGPRGVIALLRQMGYTVRPVFMDNRNSSQKESIERLRVDHIFQSQTAADGLYKVAIPGNKFYHFTDWSGMQVVQYADMVNGTYYLVTRIKTNSSLWGHSNAALLDKIDHWLYEYIPGKIRKKTPITRNGYPGLDILAQTRRGDYQQYQVFVTPFEVVVFKMSGVGNYITRSPDAGRFFGSVRLKEYGSPDWVSWQPPTGGFSIQLPHTPAFLRDNNTGKDRLEYAAVDKKEGTSFLVMKASLHQYSQLETDSFLLNLMEESYASTEYIDRALSRRFLLVQGLPALEVVYKHTDSALTKVRFMVRGAAYFVLVARYSRENPGIDRFFNSFALIPYQYPAAQELSHPGMGFSVRSSVRLEVPEAEQPLIAGLSIPEYMSFEEDPEKKEDPRFETLTVSQDTTGESIFVVHSSLSRYTYKKDSADWWNKMFERDINADSAFVLRSREFSTLDNGYNVQDIQVSDTGSSRLLRFRMLHKGSRFFLLSTLADTVTRYSSFVNDFFSSFRPADTLALYSLFQSKSAMVLEELLSRDTLIARRAIKEFGTVPFDAADAPLLIAALDTLHWKKLNYLTLKNKLVRALGRLDHPVVVPYLKQLYWKAGDTVFLQDLVLSSMLSQRTRAAYQAYKEIMLQEPPIVLDQPYPGYYSVGALDHVDGPVVNYEDESPALDRLHDSLALTRTLFPDLLQLCNLDDYKVPVLDLLSKMVDSGYLKGKDYESYFLKLFLEGRQLLKKQRAEEARRKLQEAGRKDLAMLYANDKEVEDEEEEELESGNKLLDQYAVLLLPFREKQPGVQQFFQQLMETGDRKLLFNNMGLLLRNGVPVADTLLQSFAADDKYRSKLYAYLKKGGLLQHFPAAYRNQEAMARAYLVAGEYRKPDSLAFLEKLPAGSGLYYFFKYKPARDEDNWYIANAGLLPADKDSLDLVEEEFTGMGSVKLKSDKPVSEQLQQLLKEMMYSRHPIASNFFDTRYMEWSKEYLPEIVKARRFRD</sequence>
<evidence type="ECO:0000256" key="1">
    <source>
        <dbReference type="ARBA" id="ARBA00001936"/>
    </source>
</evidence>
<dbReference type="CDD" id="cd14789">
    <property type="entry name" value="Tiki"/>
    <property type="match status" value="1"/>
</dbReference>
<evidence type="ECO:0000256" key="8">
    <source>
        <dbReference type="ARBA" id="ARBA00022801"/>
    </source>
</evidence>
<dbReference type="EMBL" id="CP119311">
    <property type="protein sequence ID" value="WEK35710.1"/>
    <property type="molecule type" value="Genomic_DNA"/>
</dbReference>
<keyword evidence="10" id="KW-0482">Metalloprotease</keyword>
<dbReference type="GO" id="GO:0016020">
    <property type="term" value="C:membrane"/>
    <property type="evidence" value="ECO:0007669"/>
    <property type="project" value="UniProtKB-SubCell"/>
</dbReference>
<keyword evidence="8" id="KW-0378">Hydrolase</keyword>
<evidence type="ECO:0000256" key="10">
    <source>
        <dbReference type="ARBA" id="ARBA00023049"/>
    </source>
</evidence>
<evidence type="ECO:0000256" key="2">
    <source>
        <dbReference type="ARBA" id="ARBA00001941"/>
    </source>
</evidence>
<reference evidence="14" key="1">
    <citation type="submission" date="2023-03" db="EMBL/GenBank/DDBJ databases">
        <title>Andean soil-derived lignocellulolytic bacterial consortium as a source of novel taxa and putative plastic-active enzymes.</title>
        <authorList>
            <person name="Diaz-Garcia L."/>
            <person name="Chuvochina M."/>
            <person name="Feuerriegel G."/>
            <person name="Bunk B."/>
            <person name="Sproer C."/>
            <person name="Streit W.R."/>
            <person name="Rodriguez L.M."/>
            <person name="Overmann J."/>
            <person name="Jimenez D.J."/>
        </authorList>
    </citation>
    <scope>NUCLEOTIDE SEQUENCE</scope>
    <source>
        <strain evidence="14">MAG 7</strain>
    </source>
</reference>
<comment type="subcellular location">
    <subcellularLocation>
        <location evidence="3">Membrane</location>
        <topology evidence="3">Single-pass type I membrane protein</topology>
    </subcellularLocation>
</comment>
<keyword evidence="5" id="KW-0812">Transmembrane</keyword>
<dbReference type="GO" id="GO:0030178">
    <property type="term" value="P:negative regulation of Wnt signaling pathway"/>
    <property type="evidence" value="ECO:0007669"/>
    <property type="project" value="InterPro"/>
</dbReference>
<dbReference type="GO" id="GO:0004222">
    <property type="term" value="F:metalloendopeptidase activity"/>
    <property type="evidence" value="ECO:0007669"/>
    <property type="project" value="TreeGrafter"/>
</dbReference>